<gene>
    <name evidence="3" type="ORF">FIBSPDRAFT_774073</name>
</gene>
<dbReference type="InterPro" id="IPR023214">
    <property type="entry name" value="HAD_sf"/>
</dbReference>
<feature type="region of interest" description="Disordered" evidence="1">
    <location>
        <begin position="151"/>
        <end position="229"/>
    </location>
</feature>
<dbReference type="GO" id="GO:0016791">
    <property type="term" value="F:phosphatase activity"/>
    <property type="evidence" value="ECO:0007669"/>
    <property type="project" value="InterPro"/>
</dbReference>
<dbReference type="AlphaFoldDB" id="A0A166VMJ5"/>
<name>A0A166VMJ5_9AGAM</name>
<dbReference type="SUPFAM" id="SSF56784">
    <property type="entry name" value="HAD-like"/>
    <property type="match status" value="1"/>
</dbReference>
<feature type="compositionally biased region" description="Polar residues" evidence="1">
    <location>
        <begin position="167"/>
        <end position="179"/>
    </location>
</feature>
<reference evidence="3 4" key="1">
    <citation type="journal article" date="2016" name="Mol. Biol. Evol.">
        <title>Comparative Genomics of Early-Diverging Mushroom-Forming Fungi Provides Insights into the Origins of Lignocellulose Decay Capabilities.</title>
        <authorList>
            <person name="Nagy L.G."/>
            <person name="Riley R."/>
            <person name="Tritt A."/>
            <person name="Adam C."/>
            <person name="Daum C."/>
            <person name="Floudas D."/>
            <person name="Sun H."/>
            <person name="Yadav J.S."/>
            <person name="Pangilinan J."/>
            <person name="Larsson K.H."/>
            <person name="Matsuura K."/>
            <person name="Barry K."/>
            <person name="Labutti K."/>
            <person name="Kuo R."/>
            <person name="Ohm R.A."/>
            <person name="Bhattacharya S.S."/>
            <person name="Shirouzu T."/>
            <person name="Yoshinaga Y."/>
            <person name="Martin F.M."/>
            <person name="Grigoriev I.V."/>
            <person name="Hibbett D.S."/>
        </authorList>
    </citation>
    <scope>NUCLEOTIDE SEQUENCE [LARGE SCALE GENOMIC DNA]</scope>
    <source>
        <strain evidence="3 4">CBS 109695</strain>
    </source>
</reference>
<feature type="compositionally biased region" description="Polar residues" evidence="1">
    <location>
        <begin position="212"/>
        <end position="225"/>
    </location>
</feature>
<dbReference type="Gene3D" id="3.40.50.1000">
    <property type="entry name" value="HAD superfamily/HAD-like"/>
    <property type="match status" value="1"/>
</dbReference>
<sequence>MNSLTFLSRQFDVLASPRAPPSTPSEEHSSFLANSSPNSDDSSGPALKRVKTWSTKSFLLPPNQQPGRSTPRRSHSSPSDIVGMAALARPIKLALSDDPILSKLAAETAIRRTFIVRVFVAMWGALRAAWASLIRRDVARAAELAEEERAAIGDNQVDEEKPEPRVQVSQTSPTHRQINPPSPAPASDMLHTPSAKSDLLRQMQPPGAPDTATISSGGTSRTTPPASRKMPFHLQQKTLVLDLDETLIHSTSRPILSSGSSGSGLLALGGFGKKNKGAGHVVEVVLGGRSTLYHVYKRPFVDYFLRKVSGWYTLVIFTASMQEYADPVIDWLDAGRGILEHRLFRDSCTQLPNGSYTKDLSVVEEDLSRVCLVDNSPISYRVNEANGIPIEGWTHDPSDEALLDLLPVLDSLRFTSDVRRVLGIRGFL</sequence>
<dbReference type="Proteomes" id="UP000076532">
    <property type="component" value="Unassembled WGS sequence"/>
</dbReference>
<feature type="compositionally biased region" description="Low complexity" evidence="1">
    <location>
        <begin position="33"/>
        <end position="46"/>
    </location>
</feature>
<dbReference type="InterPro" id="IPR011948">
    <property type="entry name" value="Dullard_phosphatase"/>
</dbReference>
<evidence type="ECO:0000313" key="4">
    <source>
        <dbReference type="Proteomes" id="UP000076532"/>
    </source>
</evidence>
<dbReference type="InterPro" id="IPR050365">
    <property type="entry name" value="TIM50"/>
</dbReference>
<evidence type="ECO:0000256" key="1">
    <source>
        <dbReference type="SAM" id="MobiDB-lite"/>
    </source>
</evidence>
<dbReference type="CDD" id="cd07521">
    <property type="entry name" value="HAD_FCP1-like"/>
    <property type="match status" value="1"/>
</dbReference>
<evidence type="ECO:0000313" key="3">
    <source>
        <dbReference type="EMBL" id="KZP32882.1"/>
    </source>
</evidence>
<dbReference type="EMBL" id="KV417484">
    <property type="protein sequence ID" value="KZP32882.1"/>
    <property type="molecule type" value="Genomic_DNA"/>
</dbReference>
<feature type="region of interest" description="Disordered" evidence="1">
    <location>
        <begin position="13"/>
        <end position="79"/>
    </location>
</feature>
<organism evidence="3 4">
    <name type="scientific">Athelia psychrophila</name>
    <dbReference type="NCBI Taxonomy" id="1759441"/>
    <lineage>
        <taxon>Eukaryota</taxon>
        <taxon>Fungi</taxon>
        <taxon>Dikarya</taxon>
        <taxon>Basidiomycota</taxon>
        <taxon>Agaricomycotina</taxon>
        <taxon>Agaricomycetes</taxon>
        <taxon>Agaricomycetidae</taxon>
        <taxon>Atheliales</taxon>
        <taxon>Atheliaceae</taxon>
        <taxon>Athelia</taxon>
    </lineage>
</organism>
<dbReference type="FunFam" id="3.40.50.1000:FF:000270">
    <property type="entry name" value="Nuclear envelope-endoplasmic reticulum network protein"/>
    <property type="match status" value="1"/>
</dbReference>
<dbReference type="PANTHER" id="PTHR12210">
    <property type="entry name" value="DULLARD PROTEIN PHOSPHATASE"/>
    <property type="match status" value="1"/>
</dbReference>
<feature type="domain" description="FCP1 homology" evidence="2">
    <location>
        <begin position="232"/>
        <end position="412"/>
    </location>
</feature>
<dbReference type="NCBIfam" id="TIGR02251">
    <property type="entry name" value="HIF-SF_euk"/>
    <property type="match status" value="1"/>
</dbReference>
<accession>A0A166VMJ5</accession>
<proteinExistence type="predicted"/>
<dbReference type="STRING" id="436010.A0A166VMJ5"/>
<dbReference type="SMART" id="SM00577">
    <property type="entry name" value="CPDc"/>
    <property type="match status" value="1"/>
</dbReference>
<evidence type="ECO:0000259" key="2">
    <source>
        <dbReference type="PROSITE" id="PS50969"/>
    </source>
</evidence>
<dbReference type="Pfam" id="PF03031">
    <property type="entry name" value="NIF"/>
    <property type="match status" value="1"/>
</dbReference>
<keyword evidence="4" id="KW-1185">Reference proteome</keyword>
<dbReference type="InterPro" id="IPR004274">
    <property type="entry name" value="FCP1_dom"/>
</dbReference>
<dbReference type="OrthoDB" id="277011at2759"/>
<dbReference type="PROSITE" id="PS50969">
    <property type="entry name" value="FCP1"/>
    <property type="match status" value="1"/>
</dbReference>
<protein>
    <submittedName>
        <fullName evidence="3">NIF-domain-containing protein</fullName>
    </submittedName>
</protein>
<dbReference type="InterPro" id="IPR036412">
    <property type="entry name" value="HAD-like_sf"/>
</dbReference>